<feature type="transmembrane region" description="Helical" evidence="6">
    <location>
        <begin position="6"/>
        <end position="31"/>
    </location>
</feature>
<protein>
    <submittedName>
        <fullName evidence="8">Phospholipid/glycerol acyltransferase</fullName>
        <ecNumber evidence="8">2.3.1.51</ecNumber>
    </submittedName>
</protein>
<accession>A0A157QGJ9</accession>
<dbReference type="EC" id="2.3.1.51" evidence="8"/>
<dbReference type="Proteomes" id="UP000076825">
    <property type="component" value="Chromosome 1"/>
</dbReference>
<keyword evidence="4" id="KW-0443">Lipid metabolism</keyword>
<dbReference type="PANTHER" id="PTHR10434">
    <property type="entry name" value="1-ACYL-SN-GLYCEROL-3-PHOSPHATE ACYLTRANSFERASE"/>
    <property type="match status" value="1"/>
</dbReference>
<reference evidence="8 9" key="1">
    <citation type="submission" date="2016-04" db="EMBL/GenBank/DDBJ databases">
        <authorList>
            <consortium name="Pathogen Informatics"/>
        </authorList>
    </citation>
    <scope>NUCLEOTIDE SEQUENCE [LARGE SCALE GENOMIC DNA]</scope>
    <source>
        <strain evidence="8 9">H044680328</strain>
    </source>
</reference>
<keyword evidence="6" id="KW-1133">Transmembrane helix</keyword>
<evidence type="ECO:0000256" key="5">
    <source>
        <dbReference type="ARBA" id="ARBA00023315"/>
    </source>
</evidence>
<keyword evidence="2" id="KW-0444">Lipid biosynthesis</keyword>
<keyword evidence="9" id="KW-1185">Reference proteome</keyword>
<dbReference type="CDD" id="cd07989">
    <property type="entry name" value="LPLAT_AGPAT-like"/>
    <property type="match status" value="1"/>
</dbReference>
<keyword evidence="5 8" id="KW-0012">Acyltransferase</keyword>
<dbReference type="STRING" id="123899.SAMEA3906487_00738"/>
<dbReference type="KEGG" id="btrm:SAMEA390648700738"/>
<dbReference type="EMBL" id="LT546645">
    <property type="protein sequence ID" value="SAI67427.1"/>
    <property type="molecule type" value="Genomic_DNA"/>
</dbReference>
<evidence type="ECO:0000256" key="6">
    <source>
        <dbReference type="SAM" id="Phobius"/>
    </source>
</evidence>
<evidence type="ECO:0000256" key="2">
    <source>
        <dbReference type="ARBA" id="ARBA00022516"/>
    </source>
</evidence>
<comment type="pathway">
    <text evidence="1">Lipid metabolism.</text>
</comment>
<dbReference type="Pfam" id="PF01553">
    <property type="entry name" value="Acyltransferase"/>
    <property type="match status" value="1"/>
</dbReference>
<dbReference type="GeneID" id="56587856"/>
<keyword evidence="3 8" id="KW-0808">Transferase</keyword>
<dbReference type="eggNOG" id="COG0204">
    <property type="taxonomic scope" value="Bacteria"/>
</dbReference>
<evidence type="ECO:0000259" key="7">
    <source>
        <dbReference type="SMART" id="SM00563"/>
    </source>
</evidence>
<feature type="domain" description="Phospholipid/glycerol acyltransferase" evidence="7">
    <location>
        <begin position="67"/>
        <end position="179"/>
    </location>
</feature>
<evidence type="ECO:0000313" key="9">
    <source>
        <dbReference type="Proteomes" id="UP000076825"/>
    </source>
</evidence>
<dbReference type="PATRIC" id="fig|123899.6.peg.711"/>
<dbReference type="RefSeq" id="WP_033534979.1">
    <property type="nucleotide sequence ID" value="NZ_CP016340.1"/>
</dbReference>
<dbReference type="PANTHER" id="PTHR10434:SF64">
    <property type="entry name" value="1-ACYL-SN-GLYCEROL-3-PHOSPHATE ACYLTRANSFERASE-RELATED"/>
    <property type="match status" value="1"/>
</dbReference>
<proteinExistence type="predicted"/>
<organism evidence="8 9">
    <name type="scientific">Bordetella trematum</name>
    <dbReference type="NCBI Taxonomy" id="123899"/>
    <lineage>
        <taxon>Bacteria</taxon>
        <taxon>Pseudomonadati</taxon>
        <taxon>Pseudomonadota</taxon>
        <taxon>Betaproteobacteria</taxon>
        <taxon>Burkholderiales</taxon>
        <taxon>Alcaligenaceae</taxon>
        <taxon>Bordetella</taxon>
    </lineage>
</organism>
<evidence type="ECO:0000256" key="3">
    <source>
        <dbReference type="ARBA" id="ARBA00022679"/>
    </source>
</evidence>
<dbReference type="InterPro" id="IPR002123">
    <property type="entry name" value="Plipid/glycerol_acylTrfase"/>
</dbReference>
<evidence type="ECO:0000256" key="1">
    <source>
        <dbReference type="ARBA" id="ARBA00005189"/>
    </source>
</evidence>
<evidence type="ECO:0000313" key="8">
    <source>
        <dbReference type="EMBL" id="SAI67427.1"/>
    </source>
</evidence>
<dbReference type="SMART" id="SM00563">
    <property type="entry name" value="PlsC"/>
    <property type="match status" value="1"/>
</dbReference>
<sequence>MNVLRFALRAVLLLLWILFGLFCVGLVYRFLSSARRAALNRFWSRWLMRLCGIRVKVFGQPRLSGAVLWAVNHVSWIDIFVLNTVRAASFVAKSEIRAWPVIGSLAAGAGTLFIERGQRHAVHAMGQSINACFERGEAVGLFPEGTTSEGFELRPFHASLFEPARAAGVDIQPVALRFLHHGKRSGFAAFVGEESLVANLWRVLGATGLSVEVAFLAPVATRHADGSPFTRLEISRLAREAILTQL</sequence>
<evidence type="ECO:0000256" key="4">
    <source>
        <dbReference type="ARBA" id="ARBA00023098"/>
    </source>
</evidence>
<keyword evidence="6" id="KW-0472">Membrane</keyword>
<gene>
    <name evidence="8" type="primary">plsC_2</name>
    <name evidence="8" type="ORF">SAMEA3906487_00738</name>
</gene>
<keyword evidence="6" id="KW-0812">Transmembrane</keyword>
<dbReference type="SUPFAM" id="SSF69593">
    <property type="entry name" value="Glycerol-3-phosphate (1)-acyltransferase"/>
    <property type="match status" value="1"/>
</dbReference>
<dbReference type="AlphaFoldDB" id="A0A157QGJ9"/>
<dbReference type="GO" id="GO:0006654">
    <property type="term" value="P:phosphatidic acid biosynthetic process"/>
    <property type="evidence" value="ECO:0007669"/>
    <property type="project" value="TreeGrafter"/>
</dbReference>
<dbReference type="GO" id="GO:0003841">
    <property type="term" value="F:1-acylglycerol-3-phosphate O-acyltransferase activity"/>
    <property type="evidence" value="ECO:0007669"/>
    <property type="project" value="UniProtKB-EC"/>
</dbReference>
<name>A0A157QGJ9_9BORD</name>